<sequence>MPQIRNFFPKRPAVNLVPAASDPPVLQNVVGNGPNGLQRTSLTLRRSVDEKPNEYKMSGSSSSHPHPQRRRASGASHPRKITQEASSMRMNRSLYPENPSTPIAVHSTSAPAPPSANLTAASPAPPSNPASPALQQLLARQSAATPSTLHQSLHMKCGVSNRSMRMQMSKTKSNL</sequence>
<proteinExistence type="predicted"/>
<feature type="compositionally biased region" description="Low complexity" evidence="1">
    <location>
        <begin position="107"/>
        <end position="122"/>
    </location>
</feature>
<evidence type="ECO:0000313" key="3">
    <source>
        <dbReference type="Proteomes" id="UP000008142"/>
    </source>
</evidence>
<name>F0UB12_AJEC8</name>
<gene>
    <name evidence="2" type="ORF">HCEG_02190</name>
</gene>
<dbReference type="Proteomes" id="UP000008142">
    <property type="component" value="Unassembled WGS sequence"/>
</dbReference>
<dbReference type="HOGENOM" id="CLU_1532093_0_0_1"/>
<feature type="compositionally biased region" description="Polar residues" evidence="1">
    <location>
        <begin position="35"/>
        <end position="44"/>
    </location>
</feature>
<protein>
    <submittedName>
        <fullName evidence="2">Uncharacterized protein</fullName>
    </submittedName>
</protein>
<dbReference type="EMBL" id="DS990637">
    <property type="protein sequence ID" value="EGC42975.1"/>
    <property type="molecule type" value="Genomic_DNA"/>
</dbReference>
<organism evidence="3">
    <name type="scientific">Ajellomyces capsulatus (strain H88)</name>
    <name type="common">Darling's disease fungus</name>
    <name type="synonym">Histoplasma capsulatum</name>
    <dbReference type="NCBI Taxonomy" id="544711"/>
    <lineage>
        <taxon>Eukaryota</taxon>
        <taxon>Fungi</taxon>
        <taxon>Dikarya</taxon>
        <taxon>Ascomycota</taxon>
        <taxon>Pezizomycotina</taxon>
        <taxon>Eurotiomycetes</taxon>
        <taxon>Eurotiomycetidae</taxon>
        <taxon>Onygenales</taxon>
        <taxon>Ajellomycetaceae</taxon>
        <taxon>Histoplasma</taxon>
    </lineage>
</organism>
<dbReference type="VEuPathDB" id="FungiDB:I7I53_09447"/>
<reference evidence="3" key="1">
    <citation type="submission" date="2008-07" db="EMBL/GenBank/DDBJ databases">
        <title>Annotation of Ajellomyces capsulatus strain H88.</title>
        <authorList>
            <person name="Champion M."/>
            <person name="Cuomo C."/>
            <person name="Ma L.-J."/>
            <person name="Henn M.R."/>
            <person name="Sil A."/>
            <person name="Goldman B."/>
            <person name="Young S.K."/>
            <person name="Kodira C.D."/>
            <person name="Zeng Q."/>
            <person name="Koehrsen M."/>
            <person name="Alvarado L."/>
            <person name="Berlin A."/>
            <person name="Borenstein D."/>
            <person name="Chen Z."/>
            <person name="Engels R."/>
            <person name="Freedman E."/>
            <person name="Gellesch M."/>
            <person name="Goldberg J."/>
            <person name="Griggs A."/>
            <person name="Gujja S."/>
            <person name="Heiman D."/>
            <person name="Hepburn T."/>
            <person name="Howarth C."/>
            <person name="Jen D."/>
            <person name="Larson L."/>
            <person name="Lewis B."/>
            <person name="Mehta T."/>
            <person name="Park D."/>
            <person name="Pearson M."/>
            <person name="Roberts A."/>
            <person name="Saif S."/>
            <person name="Shea T."/>
            <person name="Shenoy N."/>
            <person name="Sisk P."/>
            <person name="Stolte C."/>
            <person name="Sykes S."/>
            <person name="Walk T."/>
            <person name="White J."/>
            <person name="Yandava C."/>
            <person name="Klein B."/>
            <person name="McEwen J.G."/>
            <person name="Puccia R."/>
            <person name="Goldman G.H."/>
            <person name="Felipe M.S."/>
            <person name="Nino-Vega G."/>
            <person name="San-Blas G."/>
            <person name="Taylor J."/>
            <person name="Mendoza L."/>
            <person name="Galagan J."/>
            <person name="Nusbaum C."/>
            <person name="Birren B."/>
        </authorList>
    </citation>
    <scope>NUCLEOTIDE SEQUENCE [LARGE SCALE GENOMIC DNA]</scope>
    <source>
        <strain evidence="3">H88</strain>
    </source>
</reference>
<feature type="region of interest" description="Disordered" evidence="1">
    <location>
        <begin position="15"/>
        <end position="132"/>
    </location>
</feature>
<evidence type="ECO:0000313" key="2">
    <source>
        <dbReference type="EMBL" id="EGC42975.1"/>
    </source>
</evidence>
<dbReference type="OrthoDB" id="5397330at2759"/>
<evidence type="ECO:0000256" key="1">
    <source>
        <dbReference type="SAM" id="MobiDB-lite"/>
    </source>
</evidence>
<accession>F0UB12</accession>
<dbReference type="AlphaFoldDB" id="F0UB12"/>
<feature type="compositionally biased region" description="Basic residues" evidence="1">
    <location>
        <begin position="66"/>
        <end position="80"/>
    </location>
</feature>